<dbReference type="Pfam" id="PF00877">
    <property type="entry name" value="NLPC_P60"/>
    <property type="match status" value="1"/>
</dbReference>
<dbReference type="PANTHER" id="PTHR47053:SF1">
    <property type="entry name" value="MUREIN DD-ENDOPEPTIDASE MEPH-RELATED"/>
    <property type="match status" value="1"/>
</dbReference>
<dbReference type="GO" id="GO:0006508">
    <property type="term" value="P:proteolysis"/>
    <property type="evidence" value="ECO:0007669"/>
    <property type="project" value="UniProtKB-KW"/>
</dbReference>
<dbReference type="PANTHER" id="PTHR47053">
    <property type="entry name" value="MUREIN DD-ENDOPEPTIDASE MEPH-RELATED"/>
    <property type="match status" value="1"/>
</dbReference>
<feature type="domain" description="NlpC/P60" evidence="5">
    <location>
        <begin position="110"/>
        <end position="225"/>
    </location>
</feature>
<evidence type="ECO:0000256" key="4">
    <source>
        <dbReference type="ARBA" id="ARBA00022807"/>
    </source>
</evidence>
<dbReference type="Proteomes" id="UP001644750">
    <property type="component" value="Unassembled WGS sequence"/>
</dbReference>
<dbReference type="Gene3D" id="2.30.30.40">
    <property type="entry name" value="SH3 Domains"/>
    <property type="match status" value="1"/>
</dbReference>
<dbReference type="EMBL" id="CYXT01000003">
    <property type="protein sequence ID" value="CUM78815.1"/>
    <property type="molecule type" value="Genomic_DNA"/>
</dbReference>
<organism evidence="6 8">
    <name type="scientific">Anaerostipes hadrus</name>
    <dbReference type="NCBI Taxonomy" id="649756"/>
    <lineage>
        <taxon>Bacteria</taxon>
        <taxon>Bacillati</taxon>
        <taxon>Bacillota</taxon>
        <taxon>Clostridia</taxon>
        <taxon>Lachnospirales</taxon>
        <taxon>Lachnospiraceae</taxon>
        <taxon>Anaerostipes</taxon>
    </lineage>
</organism>
<comment type="similarity">
    <text evidence="1">Belongs to the peptidase C40 family.</text>
</comment>
<protein>
    <submittedName>
        <fullName evidence="6">Gamma-D-glutamyl-L-lysine endopeptidase</fullName>
        <ecNumber evidence="6">3.4.-.-</ecNumber>
    </submittedName>
    <submittedName>
        <fullName evidence="7">SH3 domain-containing protein</fullName>
    </submittedName>
</protein>
<keyword evidence="3 6" id="KW-0378">Hydrolase</keyword>
<evidence type="ECO:0000313" key="8">
    <source>
        <dbReference type="Proteomes" id="UP000095598"/>
    </source>
</evidence>
<dbReference type="PROSITE" id="PS51935">
    <property type="entry name" value="NLPC_P60"/>
    <property type="match status" value="1"/>
</dbReference>
<evidence type="ECO:0000256" key="3">
    <source>
        <dbReference type="ARBA" id="ARBA00022801"/>
    </source>
</evidence>
<name>A0A173RM29_ANAHA</name>
<evidence type="ECO:0000259" key="5">
    <source>
        <dbReference type="PROSITE" id="PS51935"/>
    </source>
</evidence>
<reference evidence="6 8" key="1">
    <citation type="submission" date="2015-09" db="EMBL/GenBank/DDBJ databases">
        <authorList>
            <consortium name="Pathogen Informatics"/>
        </authorList>
    </citation>
    <scope>NUCLEOTIDE SEQUENCE [LARGE SCALE GENOMIC DNA]</scope>
    <source>
        <strain evidence="6 8">2789STDY5608868</strain>
    </source>
</reference>
<dbReference type="AlphaFoldDB" id="A0A173RM29"/>
<sequence>MIKTIKKVAVIIMTVVIMISTVRIADQASSTTVQAASGYSGKIYKHWCKLRTAKSKRSKTIKKLSVGTKVTVLSTSGSWRKIKVGNKTGYALKKYVYISTNAPKLTGSTYNKGQTVASFAQRFVGNPYVWGGTNLNMGADCSGFVKSVYKSFGYNLPRSSSSQRSAGRKVSYSNKQPGDLICYSGHIAIYIGNGKIVHASSRKTGIKISPKANYRKVLSVRRIVK</sequence>
<keyword evidence="2" id="KW-0645">Protease</keyword>
<reference evidence="7 9" key="2">
    <citation type="journal article" date="2020" name="Cell Host Microbe">
        <title>Functional and Genomic Variation between Human-Derived Isolates of Lachnospiraceae Reveals Inter- and Intra-Species Diversity.</title>
        <authorList>
            <person name="Sorbara M.T."/>
            <person name="Littmann E.R."/>
            <person name="Fontana E."/>
            <person name="Moody T.U."/>
            <person name="Kohout C.E."/>
            <person name="Gjonbalaj M."/>
            <person name="Eaton V."/>
            <person name="Seok R."/>
            <person name="Leiner I.M."/>
            <person name="Pamer E.G."/>
        </authorList>
    </citation>
    <scope>NUCLEOTIDE SEQUENCE [LARGE SCALE GENOMIC DNA]</scope>
    <source>
        <strain evidence="7 9">MSK.14.57</strain>
    </source>
</reference>
<dbReference type="GO" id="GO:0008234">
    <property type="term" value="F:cysteine-type peptidase activity"/>
    <property type="evidence" value="ECO:0007669"/>
    <property type="project" value="UniProtKB-KW"/>
</dbReference>
<reference evidence="7" key="3">
    <citation type="submission" date="2020-02" db="EMBL/GenBank/DDBJ databases">
        <authorList>
            <person name="Littmann E."/>
            <person name="Sorbara M."/>
        </authorList>
    </citation>
    <scope>NUCLEOTIDE SEQUENCE</scope>
    <source>
        <strain evidence="7">MSK.14.57</strain>
    </source>
</reference>
<dbReference type="InterPro" id="IPR000064">
    <property type="entry name" value="NLP_P60_dom"/>
</dbReference>
<evidence type="ECO:0000313" key="7">
    <source>
        <dbReference type="EMBL" id="NSJ80836.1"/>
    </source>
</evidence>
<keyword evidence="4" id="KW-0788">Thiol protease</keyword>
<dbReference type="SUPFAM" id="SSF54001">
    <property type="entry name" value="Cysteine proteinases"/>
    <property type="match status" value="1"/>
</dbReference>
<accession>A0A173RM29</accession>
<dbReference type="InterPro" id="IPR038765">
    <property type="entry name" value="Papain-like_cys_pep_sf"/>
</dbReference>
<dbReference type="EMBL" id="JAAITB010000042">
    <property type="protein sequence ID" value="NSJ80836.1"/>
    <property type="molecule type" value="Genomic_DNA"/>
</dbReference>
<dbReference type="Proteomes" id="UP000095598">
    <property type="component" value="Unassembled WGS sequence"/>
</dbReference>
<dbReference type="EC" id="3.4.-.-" evidence="6"/>
<dbReference type="InterPro" id="IPR003646">
    <property type="entry name" value="SH3-like_bac-type"/>
</dbReference>
<proteinExistence type="inferred from homology"/>
<evidence type="ECO:0000313" key="6">
    <source>
        <dbReference type="EMBL" id="CUM78815.1"/>
    </source>
</evidence>
<dbReference type="Gene3D" id="3.90.1720.10">
    <property type="entry name" value="endopeptidase domain like (from Nostoc punctiforme)"/>
    <property type="match status" value="1"/>
</dbReference>
<evidence type="ECO:0000256" key="2">
    <source>
        <dbReference type="ARBA" id="ARBA00022670"/>
    </source>
</evidence>
<keyword evidence="9" id="KW-1185">Reference proteome</keyword>
<dbReference type="Pfam" id="PF08239">
    <property type="entry name" value="SH3_3"/>
    <property type="match status" value="1"/>
</dbReference>
<evidence type="ECO:0000256" key="1">
    <source>
        <dbReference type="ARBA" id="ARBA00007074"/>
    </source>
</evidence>
<dbReference type="InterPro" id="IPR051202">
    <property type="entry name" value="Peptidase_C40"/>
</dbReference>
<dbReference type="RefSeq" id="WP_055257925.1">
    <property type="nucleotide sequence ID" value="NZ_CYXT01000003.1"/>
</dbReference>
<gene>
    <name evidence="6" type="primary">ykfC_1</name>
    <name evidence="6" type="ORF">ERS852425_00606</name>
    <name evidence="7" type="ORF">G5A72_14880</name>
</gene>
<dbReference type="SMART" id="SM00287">
    <property type="entry name" value="SH3b"/>
    <property type="match status" value="1"/>
</dbReference>
<evidence type="ECO:0000313" key="9">
    <source>
        <dbReference type="Proteomes" id="UP001644750"/>
    </source>
</evidence>